<organism evidence="9 10">
    <name type="scientific">Radiobacillus deserti</name>
    <dbReference type="NCBI Taxonomy" id="2594883"/>
    <lineage>
        <taxon>Bacteria</taxon>
        <taxon>Bacillati</taxon>
        <taxon>Bacillota</taxon>
        <taxon>Bacilli</taxon>
        <taxon>Bacillales</taxon>
        <taxon>Bacillaceae</taxon>
        <taxon>Radiobacillus</taxon>
    </lineage>
</organism>
<protein>
    <submittedName>
        <fullName evidence="9">Na(+)/H(+) antiporter subunit B</fullName>
    </submittedName>
</protein>
<feature type="domain" description="Na+/H+ antiporter MnhB subunit-related protein" evidence="8">
    <location>
        <begin position="8"/>
        <end position="132"/>
    </location>
</feature>
<evidence type="ECO:0000256" key="2">
    <source>
        <dbReference type="ARBA" id="ARBA00009425"/>
    </source>
</evidence>
<accession>A0A516KFW0</accession>
<dbReference type="PANTHER" id="PTHR33932:SF4">
    <property type="entry name" value="NA(+)_H(+) ANTIPORTER SUBUNIT B"/>
    <property type="match status" value="1"/>
</dbReference>
<proteinExistence type="inferred from homology"/>
<comment type="similarity">
    <text evidence="2">Belongs to the CPA3 antiporters (TC 2.A.63) subunit B family.</text>
</comment>
<evidence type="ECO:0000256" key="3">
    <source>
        <dbReference type="ARBA" id="ARBA00022475"/>
    </source>
</evidence>
<dbReference type="Pfam" id="PF04039">
    <property type="entry name" value="MnhB"/>
    <property type="match status" value="1"/>
</dbReference>
<dbReference type="AlphaFoldDB" id="A0A516KFW0"/>
<dbReference type="Proteomes" id="UP000315215">
    <property type="component" value="Chromosome"/>
</dbReference>
<dbReference type="OrthoDB" id="9798859at2"/>
<feature type="transmembrane region" description="Helical" evidence="7">
    <location>
        <begin position="35"/>
        <end position="56"/>
    </location>
</feature>
<keyword evidence="10" id="KW-1185">Reference proteome</keyword>
<dbReference type="InterPro" id="IPR050622">
    <property type="entry name" value="CPA3_antiporter_subunitB"/>
</dbReference>
<evidence type="ECO:0000256" key="1">
    <source>
        <dbReference type="ARBA" id="ARBA00004651"/>
    </source>
</evidence>
<evidence type="ECO:0000256" key="6">
    <source>
        <dbReference type="ARBA" id="ARBA00023136"/>
    </source>
</evidence>
<feature type="transmembrane region" description="Helical" evidence="7">
    <location>
        <begin position="120"/>
        <end position="138"/>
    </location>
</feature>
<evidence type="ECO:0000313" key="9">
    <source>
        <dbReference type="EMBL" id="QDP40288.1"/>
    </source>
</evidence>
<reference evidence="9 10" key="1">
    <citation type="submission" date="2019-07" db="EMBL/GenBank/DDBJ databases">
        <authorList>
            <person name="Li J."/>
        </authorList>
    </citation>
    <scope>NUCLEOTIDE SEQUENCE [LARGE SCALE GENOMIC DNA]</scope>
    <source>
        <strain evidence="9 10">TKL69</strain>
    </source>
</reference>
<keyword evidence="3" id="KW-1003">Cell membrane</keyword>
<sequence>MRIPNDLILRTTTNLIAFILLAFSIYLFLAGHSSPGGGFVGGLMTSAAFVLMYMAYGFETVRKIIPINFRLFIPIGLTVALLTGLGSFVFNQPFLSHTFAYFHLPIFGEKELATALLFDLGVYLTVIGVTMTIILSIAEDRE</sequence>
<keyword evidence="6 7" id="KW-0472">Membrane</keyword>
<keyword evidence="5 7" id="KW-1133">Transmembrane helix</keyword>
<evidence type="ECO:0000256" key="7">
    <source>
        <dbReference type="SAM" id="Phobius"/>
    </source>
</evidence>
<dbReference type="RefSeq" id="WP_143893718.1">
    <property type="nucleotide sequence ID" value="NZ_CP041666.1"/>
</dbReference>
<gene>
    <name evidence="9" type="ORF">FN924_08935</name>
</gene>
<dbReference type="EMBL" id="CP041666">
    <property type="protein sequence ID" value="QDP40288.1"/>
    <property type="molecule type" value="Genomic_DNA"/>
</dbReference>
<dbReference type="NCBIfam" id="NF009223">
    <property type="entry name" value="PRK12573.1"/>
    <property type="match status" value="1"/>
</dbReference>
<evidence type="ECO:0000313" key="10">
    <source>
        <dbReference type="Proteomes" id="UP000315215"/>
    </source>
</evidence>
<name>A0A516KFW0_9BACI</name>
<dbReference type="PANTHER" id="PTHR33932">
    <property type="entry name" value="NA(+)/H(+) ANTIPORTER SUBUNIT B"/>
    <property type="match status" value="1"/>
</dbReference>
<comment type="subcellular location">
    <subcellularLocation>
        <location evidence="1">Cell membrane</location>
        <topology evidence="1">Multi-pass membrane protein</topology>
    </subcellularLocation>
</comment>
<dbReference type="InterPro" id="IPR007182">
    <property type="entry name" value="MnhB"/>
</dbReference>
<dbReference type="KEGG" id="aqt:FN924_08935"/>
<feature type="transmembrane region" description="Helical" evidence="7">
    <location>
        <begin position="68"/>
        <end position="90"/>
    </location>
</feature>
<evidence type="ECO:0000256" key="5">
    <source>
        <dbReference type="ARBA" id="ARBA00022989"/>
    </source>
</evidence>
<feature type="transmembrane region" description="Helical" evidence="7">
    <location>
        <begin position="7"/>
        <end position="29"/>
    </location>
</feature>
<evidence type="ECO:0000259" key="8">
    <source>
        <dbReference type="Pfam" id="PF04039"/>
    </source>
</evidence>
<keyword evidence="4 7" id="KW-0812">Transmembrane</keyword>
<evidence type="ECO:0000256" key="4">
    <source>
        <dbReference type="ARBA" id="ARBA00022692"/>
    </source>
</evidence>
<dbReference type="GO" id="GO:0005886">
    <property type="term" value="C:plasma membrane"/>
    <property type="evidence" value="ECO:0007669"/>
    <property type="project" value="UniProtKB-SubCell"/>
</dbReference>